<dbReference type="Proteomes" id="UP001265983">
    <property type="component" value="Unassembled WGS sequence"/>
</dbReference>
<sequence>MMEDKIGAPLLVVRDVLEPAFVAVLSQERLIPGRALFIDRGDERIFFHTEVADEYGGRGIASVLVQEALAVTAAESKTVVPLCPLVKSYLDKHGEDFVASGGAYRRPSTSDIQFVQGVLG</sequence>
<proteinExistence type="predicted"/>
<protein>
    <submittedName>
        <fullName evidence="2">GNAT family N-acetyltransferase</fullName>
        <ecNumber evidence="2">2.3.1.-</ecNumber>
    </submittedName>
</protein>
<evidence type="ECO:0000259" key="1">
    <source>
        <dbReference type="PROSITE" id="PS51729"/>
    </source>
</evidence>
<reference evidence="2 3" key="1">
    <citation type="submission" date="2023-03" db="EMBL/GenBank/DDBJ databases">
        <title>Whole genome sequence of the first Corynebacterium rouxii strains isolated in Brazil: a recent member of Corynebacterium diphtheriae complex.</title>
        <authorList>
            <person name="Vieira V."/>
            <person name="Ramos J.N."/>
            <person name="Araujo M.R.B."/>
            <person name="Baio P.V."/>
            <person name="Sant'Anna L.O."/>
            <person name="Veras J.F.C."/>
            <person name="Vieira E.M.D."/>
            <person name="Sousa M.A.B."/>
            <person name="Camargo C.H."/>
            <person name="Sacchi C.T."/>
            <person name="Campos K.R."/>
            <person name="Santos M.B.N."/>
            <person name="Bokermann S."/>
            <person name="Alvim L.B."/>
            <person name="Santos L.S."/>
            <person name="Mattos-Guaraldi A.L."/>
        </authorList>
    </citation>
    <scope>NUCLEOTIDE SEQUENCE [LARGE SCALE GENOMIC DNA]</scope>
    <source>
        <strain evidence="2 3">70862</strain>
    </source>
</reference>
<dbReference type="SUPFAM" id="SSF55729">
    <property type="entry name" value="Acyl-CoA N-acyltransferases (Nat)"/>
    <property type="match status" value="1"/>
</dbReference>
<keyword evidence="3" id="KW-1185">Reference proteome</keyword>
<evidence type="ECO:0000313" key="2">
    <source>
        <dbReference type="EMBL" id="MDT9409907.1"/>
    </source>
</evidence>
<dbReference type="InterPro" id="IPR031165">
    <property type="entry name" value="GNAT_YJDJ"/>
</dbReference>
<dbReference type="Pfam" id="PF14542">
    <property type="entry name" value="Acetyltransf_CG"/>
    <property type="match status" value="1"/>
</dbReference>
<gene>
    <name evidence="2" type="ORF">P8T80_00610</name>
</gene>
<dbReference type="EC" id="2.3.1.-" evidence="2"/>
<evidence type="ECO:0000313" key="3">
    <source>
        <dbReference type="Proteomes" id="UP001265983"/>
    </source>
</evidence>
<organism evidence="2 3">
    <name type="scientific">Corynebacterium rouxii</name>
    <dbReference type="NCBI Taxonomy" id="2719119"/>
    <lineage>
        <taxon>Bacteria</taxon>
        <taxon>Bacillati</taxon>
        <taxon>Actinomycetota</taxon>
        <taxon>Actinomycetes</taxon>
        <taxon>Mycobacteriales</taxon>
        <taxon>Corynebacteriaceae</taxon>
        <taxon>Corynebacterium</taxon>
    </lineage>
</organism>
<feature type="domain" description="N-acetyltransferase" evidence="1">
    <location>
        <begin position="13"/>
        <end position="102"/>
    </location>
</feature>
<name>A0ABU3PJ95_9CORY</name>
<keyword evidence="2" id="KW-0808">Transferase</keyword>
<dbReference type="PROSITE" id="PS51729">
    <property type="entry name" value="GNAT_YJDJ"/>
    <property type="match status" value="1"/>
</dbReference>
<accession>A0ABU3PJ95</accession>
<dbReference type="EMBL" id="JARUHM010000001">
    <property type="protein sequence ID" value="MDT9409907.1"/>
    <property type="molecule type" value="Genomic_DNA"/>
</dbReference>
<dbReference type="Gene3D" id="3.40.630.30">
    <property type="match status" value="1"/>
</dbReference>
<comment type="caution">
    <text evidence="2">The sequence shown here is derived from an EMBL/GenBank/DDBJ whole genome shotgun (WGS) entry which is preliminary data.</text>
</comment>
<keyword evidence="2" id="KW-0012">Acyltransferase</keyword>
<dbReference type="InterPro" id="IPR016181">
    <property type="entry name" value="Acyl_CoA_acyltransferase"/>
</dbReference>
<dbReference type="GO" id="GO:0016746">
    <property type="term" value="F:acyltransferase activity"/>
    <property type="evidence" value="ECO:0007669"/>
    <property type="project" value="UniProtKB-KW"/>
</dbReference>
<dbReference type="RefSeq" id="WP_232053010.1">
    <property type="nucleotide sequence ID" value="NZ_CP168248.1"/>
</dbReference>